<organism evidence="2 3">
    <name type="scientific">Emiliania huxleyi (strain CCMP1516)</name>
    <dbReference type="NCBI Taxonomy" id="280463"/>
    <lineage>
        <taxon>Eukaryota</taxon>
        <taxon>Haptista</taxon>
        <taxon>Haptophyta</taxon>
        <taxon>Prymnesiophyceae</taxon>
        <taxon>Isochrysidales</taxon>
        <taxon>Noelaerhabdaceae</taxon>
        <taxon>Emiliania</taxon>
    </lineage>
</organism>
<feature type="compositionally biased region" description="Low complexity" evidence="1">
    <location>
        <begin position="1"/>
        <end position="25"/>
    </location>
</feature>
<evidence type="ECO:0000256" key="1">
    <source>
        <dbReference type="SAM" id="MobiDB-lite"/>
    </source>
</evidence>
<protein>
    <submittedName>
        <fullName evidence="2">Uncharacterized protein</fullName>
    </submittedName>
</protein>
<dbReference type="HOGENOM" id="CLU_041500_0_0_1"/>
<dbReference type="EnsemblProtists" id="EOD38988">
    <property type="protein sequence ID" value="EOD38988"/>
    <property type="gene ID" value="EMIHUDRAFT_439931"/>
</dbReference>
<dbReference type="PaxDb" id="2903-EOD38988"/>
<evidence type="ECO:0000313" key="2">
    <source>
        <dbReference type="EnsemblProtists" id="EOD38988"/>
    </source>
</evidence>
<proteinExistence type="predicted"/>
<keyword evidence="3" id="KW-1185">Reference proteome</keyword>
<reference evidence="3" key="1">
    <citation type="journal article" date="2013" name="Nature">
        <title>Pan genome of the phytoplankton Emiliania underpins its global distribution.</title>
        <authorList>
            <person name="Read B.A."/>
            <person name="Kegel J."/>
            <person name="Klute M.J."/>
            <person name="Kuo A."/>
            <person name="Lefebvre S.C."/>
            <person name="Maumus F."/>
            <person name="Mayer C."/>
            <person name="Miller J."/>
            <person name="Monier A."/>
            <person name="Salamov A."/>
            <person name="Young J."/>
            <person name="Aguilar M."/>
            <person name="Claverie J.M."/>
            <person name="Frickenhaus S."/>
            <person name="Gonzalez K."/>
            <person name="Herman E.K."/>
            <person name="Lin Y.C."/>
            <person name="Napier J."/>
            <person name="Ogata H."/>
            <person name="Sarno A.F."/>
            <person name="Shmutz J."/>
            <person name="Schroeder D."/>
            <person name="de Vargas C."/>
            <person name="Verret F."/>
            <person name="von Dassow P."/>
            <person name="Valentin K."/>
            <person name="Van de Peer Y."/>
            <person name="Wheeler G."/>
            <person name="Dacks J.B."/>
            <person name="Delwiche C.F."/>
            <person name="Dyhrman S.T."/>
            <person name="Glockner G."/>
            <person name="John U."/>
            <person name="Richards T."/>
            <person name="Worden A.Z."/>
            <person name="Zhang X."/>
            <person name="Grigoriev I.V."/>
            <person name="Allen A.E."/>
            <person name="Bidle K."/>
            <person name="Borodovsky M."/>
            <person name="Bowler C."/>
            <person name="Brownlee C."/>
            <person name="Cock J.M."/>
            <person name="Elias M."/>
            <person name="Gladyshev V.N."/>
            <person name="Groth M."/>
            <person name="Guda C."/>
            <person name="Hadaegh A."/>
            <person name="Iglesias-Rodriguez M.D."/>
            <person name="Jenkins J."/>
            <person name="Jones B.M."/>
            <person name="Lawson T."/>
            <person name="Leese F."/>
            <person name="Lindquist E."/>
            <person name="Lobanov A."/>
            <person name="Lomsadze A."/>
            <person name="Malik S.B."/>
            <person name="Marsh M.E."/>
            <person name="Mackinder L."/>
            <person name="Mock T."/>
            <person name="Mueller-Roeber B."/>
            <person name="Pagarete A."/>
            <person name="Parker M."/>
            <person name="Probert I."/>
            <person name="Quesneville H."/>
            <person name="Raines C."/>
            <person name="Rensing S.A."/>
            <person name="Riano-Pachon D.M."/>
            <person name="Richier S."/>
            <person name="Rokitta S."/>
            <person name="Shiraiwa Y."/>
            <person name="Soanes D.M."/>
            <person name="van der Giezen M."/>
            <person name="Wahlund T.M."/>
            <person name="Williams B."/>
            <person name="Wilson W."/>
            <person name="Wolfe G."/>
            <person name="Wurch L.L."/>
        </authorList>
    </citation>
    <scope>NUCLEOTIDE SEQUENCE</scope>
</reference>
<evidence type="ECO:0000313" key="3">
    <source>
        <dbReference type="Proteomes" id="UP000013827"/>
    </source>
</evidence>
<dbReference type="GeneID" id="17284259"/>
<dbReference type="KEGG" id="ehx:EMIHUDRAFT_439931"/>
<feature type="compositionally biased region" description="Low complexity" evidence="1">
    <location>
        <begin position="307"/>
        <end position="319"/>
    </location>
</feature>
<reference evidence="2" key="2">
    <citation type="submission" date="2024-10" db="UniProtKB">
        <authorList>
            <consortium name="EnsemblProtists"/>
        </authorList>
    </citation>
    <scope>IDENTIFICATION</scope>
</reference>
<accession>A0A0D3KTA3</accession>
<name>A0A0D3KTA3_EMIH1</name>
<sequence length="507" mass="54183">MKSLSMPSMPSMPSFKGMKSPSMPSLPSNVLAKGGIGGLAKKLSSSSISHDGDALVGGSVDFEVVVREQQGGEERAYATTLTKTMLAKPLSKALIGPLLSELGKQDRNACRFKICHVVGVGVDDEQLHAWAIYRLSVRKLLKAKAEIEGGTLVEGDKFRVTVTLRSEEELQVMRSAREAAAKSLISSRKGAVFLIHGPEGEPLAAKVGPGWLKKTVRASLIQPFLQAYNEQGHVRQWVREDDLLGVTVRAYDAPAGRGTYFDTWEHRPFEQRCPSRPALYGPALTLPRHGAHRSCTVLVLRIRGGSWEEPSSPQSSSHEASMHGAGGPTHGFSPRPKAAAQGSYRLSAGDVQAEMASPEPSGANPFLAASPFSAEEAAENLLDMELSTDNPPGFSMMPGFSKPASRPPPPPPPTTRRGNLLSAWLCGEQQPLPLSRLRLLPLRERRAAHSVAPATILLACGAASWHRESGRAAPSRTAYLGRGARPGRALRGARYGSLAGAAAAHGF</sequence>
<feature type="region of interest" description="Disordered" evidence="1">
    <location>
        <begin position="306"/>
        <end position="345"/>
    </location>
</feature>
<dbReference type="Proteomes" id="UP000013827">
    <property type="component" value="Unassembled WGS sequence"/>
</dbReference>
<dbReference type="AlphaFoldDB" id="A0A0D3KTA3"/>
<feature type="region of interest" description="Disordered" evidence="1">
    <location>
        <begin position="1"/>
        <end position="26"/>
    </location>
</feature>
<dbReference type="RefSeq" id="XP_005791417.1">
    <property type="nucleotide sequence ID" value="XM_005791360.1"/>
</dbReference>